<feature type="region of interest" description="Disordered" evidence="9">
    <location>
        <begin position="80"/>
        <end position="116"/>
    </location>
</feature>
<keyword evidence="2" id="KW-0813">Transport</keyword>
<accession>A0A4R1I065</accession>
<dbReference type="RefSeq" id="WP_132422316.1">
    <property type="nucleotide sequence ID" value="NZ_SMFZ01000001.1"/>
</dbReference>
<comment type="subcellular location">
    <subcellularLocation>
        <location evidence="1">Membrane</location>
        <topology evidence="1">Single-pass membrane protein</topology>
    </subcellularLocation>
</comment>
<comment type="caution">
    <text evidence="11">The sequence shown here is derived from an EMBL/GenBank/DDBJ whole genome shotgun (WGS) entry which is preliminary data.</text>
</comment>
<evidence type="ECO:0000256" key="9">
    <source>
        <dbReference type="SAM" id="MobiDB-lite"/>
    </source>
</evidence>
<dbReference type="GO" id="GO:0016020">
    <property type="term" value="C:membrane"/>
    <property type="evidence" value="ECO:0007669"/>
    <property type="project" value="InterPro"/>
</dbReference>
<dbReference type="InterPro" id="IPR003369">
    <property type="entry name" value="TatA/B/E"/>
</dbReference>
<dbReference type="GO" id="GO:0008320">
    <property type="term" value="F:protein transmembrane transporter activity"/>
    <property type="evidence" value="ECO:0007669"/>
    <property type="project" value="InterPro"/>
</dbReference>
<proteinExistence type="predicted"/>
<protein>
    <submittedName>
        <fullName evidence="11">Sec-independent protein translocase protein TatB</fullName>
    </submittedName>
</protein>
<evidence type="ECO:0000256" key="7">
    <source>
        <dbReference type="ARBA" id="ARBA00023010"/>
    </source>
</evidence>
<sequence>MFENVGWAEILVLVVAGLFVLGPERLPDAARWLGNAVKQVRDYATGTRDHLRDELGPEFDQIRQPLDDLRGLRDLNPRRAITRTLFPDDEPAPPSGRGPLTPTAPAERPPIDPDAT</sequence>
<name>A0A4R1I065_PSEEN</name>
<evidence type="ECO:0000256" key="10">
    <source>
        <dbReference type="SAM" id="Phobius"/>
    </source>
</evidence>
<evidence type="ECO:0000256" key="5">
    <source>
        <dbReference type="ARBA" id="ARBA00022927"/>
    </source>
</evidence>
<dbReference type="OrthoDB" id="3267321at2"/>
<dbReference type="Proteomes" id="UP000295560">
    <property type="component" value="Unassembled WGS sequence"/>
</dbReference>
<gene>
    <name evidence="11" type="ORF">EV378_1644</name>
</gene>
<evidence type="ECO:0000313" key="12">
    <source>
        <dbReference type="Proteomes" id="UP000295560"/>
    </source>
</evidence>
<evidence type="ECO:0000256" key="4">
    <source>
        <dbReference type="ARBA" id="ARBA00022692"/>
    </source>
</evidence>
<evidence type="ECO:0000256" key="6">
    <source>
        <dbReference type="ARBA" id="ARBA00022989"/>
    </source>
</evidence>
<evidence type="ECO:0000256" key="1">
    <source>
        <dbReference type="ARBA" id="ARBA00004167"/>
    </source>
</evidence>
<dbReference type="EMBL" id="SMFZ01000001">
    <property type="protein sequence ID" value="TCK25819.1"/>
    <property type="molecule type" value="Genomic_DNA"/>
</dbReference>
<keyword evidence="8 10" id="KW-0472">Membrane</keyword>
<reference evidence="11 12" key="1">
    <citation type="submission" date="2019-03" db="EMBL/GenBank/DDBJ databases">
        <title>Sequencing the genomes of 1000 actinobacteria strains.</title>
        <authorList>
            <person name="Klenk H.-P."/>
        </authorList>
    </citation>
    <scope>NUCLEOTIDE SEQUENCE [LARGE SCALE GENOMIC DNA]</scope>
    <source>
        <strain evidence="11 12">DSM 44969</strain>
    </source>
</reference>
<dbReference type="Pfam" id="PF02416">
    <property type="entry name" value="TatA_B_E"/>
    <property type="match status" value="1"/>
</dbReference>
<feature type="transmembrane region" description="Helical" evidence="10">
    <location>
        <begin position="6"/>
        <end position="22"/>
    </location>
</feature>
<dbReference type="GO" id="GO:0043953">
    <property type="term" value="P:protein transport by the Tat complex"/>
    <property type="evidence" value="ECO:0007669"/>
    <property type="project" value="InterPro"/>
</dbReference>
<keyword evidence="5" id="KW-0653">Protein transport</keyword>
<evidence type="ECO:0000256" key="3">
    <source>
        <dbReference type="ARBA" id="ARBA00022475"/>
    </source>
</evidence>
<dbReference type="NCBIfam" id="TIGR01410">
    <property type="entry name" value="tatB"/>
    <property type="match status" value="1"/>
</dbReference>
<keyword evidence="12" id="KW-1185">Reference proteome</keyword>
<organism evidence="11 12">
    <name type="scientific">Pseudonocardia endophytica</name>
    <dbReference type="NCBI Taxonomy" id="401976"/>
    <lineage>
        <taxon>Bacteria</taxon>
        <taxon>Bacillati</taxon>
        <taxon>Actinomycetota</taxon>
        <taxon>Actinomycetes</taxon>
        <taxon>Pseudonocardiales</taxon>
        <taxon>Pseudonocardiaceae</taxon>
        <taxon>Pseudonocardia</taxon>
    </lineage>
</organism>
<keyword evidence="7" id="KW-0811">Translocation</keyword>
<keyword evidence="3" id="KW-1003">Cell membrane</keyword>
<dbReference type="AlphaFoldDB" id="A0A4R1I065"/>
<evidence type="ECO:0000256" key="2">
    <source>
        <dbReference type="ARBA" id="ARBA00022448"/>
    </source>
</evidence>
<dbReference type="PRINTS" id="PR01506">
    <property type="entry name" value="TATBPROTEIN"/>
</dbReference>
<keyword evidence="4 10" id="KW-0812">Transmembrane</keyword>
<evidence type="ECO:0000313" key="11">
    <source>
        <dbReference type="EMBL" id="TCK25819.1"/>
    </source>
</evidence>
<dbReference type="Gene3D" id="1.20.5.3310">
    <property type="match status" value="1"/>
</dbReference>
<keyword evidence="6 10" id="KW-1133">Transmembrane helix</keyword>
<dbReference type="InterPro" id="IPR018448">
    <property type="entry name" value="TatB"/>
</dbReference>
<evidence type="ECO:0000256" key="8">
    <source>
        <dbReference type="ARBA" id="ARBA00023136"/>
    </source>
</evidence>